<dbReference type="Proteomes" id="UP001595696">
    <property type="component" value="Unassembled WGS sequence"/>
</dbReference>
<accession>A0ABV8DXG4</accession>
<evidence type="ECO:0000259" key="1">
    <source>
        <dbReference type="Pfam" id="PF04149"/>
    </source>
</evidence>
<evidence type="ECO:0000313" key="2">
    <source>
        <dbReference type="EMBL" id="MFC3964221.1"/>
    </source>
</evidence>
<reference evidence="3" key="1">
    <citation type="journal article" date="2019" name="Int. J. Syst. Evol. Microbiol.">
        <title>The Global Catalogue of Microorganisms (GCM) 10K type strain sequencing project: providing services to taxonomists for standard genome sequencing and annotation.</title>
        <authorList>
            <consortium name="The Broad Institute Genomics Platform"/>
            <consortium name="The Broad Institute Genome Sequencing Center for Infectious Disease"/>
            <person name="Wu L."/>
            <person name="Ma J."/>
        </authorList>
    </citation>
    <scope>NUCLEOTIDE SEQUENCE [LARGE SCALE GENOMIC DNA]</scope>
    <source>
        <strain evidence="3">CGMCC 4.7330</strain>
    </source>
</reference>
<dbReference type="Pfam" id="PF04149">
    <property type="entry name" value="DUF397"/>
    <property type="match status" value="1"/>
</dbReference>
<evidence type="ECO:0000313" key="3">
    <source>
        <dbReference type="Proteomes" id="UP001595696"/>
    </source>
</evidence>
<keyword evidence="3" id="KW-1185">Reference proteome</keyword>
<dbReference type="EMBL" id="JBHSAX010000017">
    <property type="protein sequence ID" value="MFC3964221.1"/>
    <property type="molecule type" value="Genomic_DNA"/>
</dbReference>
<proteinExistence type="predicted"/>
<dbReference type="RefSeq" id="WP_378613993.1">
    <property type="nucleotide sequence ID" value="NZ_JBHSAX010000017.1"/>
</dbReference>
<organism evidence="2 3">
    <name type="scientific">Nocardia jiangsuensis</name>
    <dbReference type="NCBI Taxonomy" id="1691563"/>
    <lineage>
        <taxon>Bacteria</taxon>
        <taxon>Bacillati</taxon>
        <taxon>Actinomycetota</taxon>
        <taxon>Actinomycetes</taxon>
        <taxon>Mycobacteriales</taxon>
        <taxon>Nocardiaceae</taxon>
        <taxon>Nocardia</taxon>
    </lineage>
</organism>
<name>A0ABV8DXG4_9NOCA</name>
<gene>
    <name evidence="2" type="ORF">ACFO0B_19720</name>
</gene>
<protein>
    <submittedName>
        <fullName evidence="2">DUF397 domain-containing protein</fullName>
    </submittedName>
</protein>
<sequence>MDYDLSDLAFRKSSFSQAGGECVEVAEAPNGDHYVRDSKNPTAGALRFTAAEWTAFTHGIRAREF</sequence>
<feature type="domain" description="DUF397" evidence="1">
    <location>
        <begin position="9"/>
        <end position="61"/>
    </location>
</feature>
<comment type="caution">
    <text evidence="2">The sequence shown here is derived from an EMBL/GenBank/DDBJ whole genome shotgun (WGS) entry which is preliminary data.</text>
</comment>
<dbReference type="InterPro" id="IPR007278">
    <property type="entry name" value="DUF397"/>
</dbReference>